<keyword evidence="10 13" id="KW-0067">ATP-binding</keyword>
<evidence type="ECO:0000256" key="7">
    <source>
        <dbReference type="ARBA" id="ARBA00022679"/>
    </source>
</evidence>
<evidence type="ECO:0000256" key="11">
    <source>
        <dbReference type="ARBA" id="ARBA00023098"/>
    </source>
</evidence>
<keyword evidence="5 13" id="KW-0444">Lipid biosynthesis</keyword>
<protein>
    <recommendedName>
        <fullName evidence="4 13">Tetraacyldisaccharide 4'-kinase</fullName>
        <ecNumber evidence="3 13">2.7.1.130</ecNumber>
    </recommendedName>
    <alternativeName>
        <fullName evidence="12 13">Lipid A 4'-kinase</fullName>
    </alternativeName>
</protein>
<gene>
    <name evidence="13" type="primary">lpxK</name>
    <name evidence="14" type="ORF">NBG4_410013</name>
</gene>
<dbReference type="Pfam" id="PF02606">
    <property type="entry name" value="LpxK"/>
    <property type="match status" value="1"/>
</dbReference>
<keyword evidence="6 13" id="KW-0441">Lipid A biosynthesis</keyword>
<dbReference type="NCBIfam" id="TIGR00682">
    <property type="entry name" value="lpxK"/>
    <property type="match status" value="1"/>
</dbReference>
<dbReference type="GO" id="GO:0005524">
    <property type="term" value="F:ATP binding"/>
    <property type="evidence" value="ECO:0007669"/>
    <property type="project" value="UniProtKB-UniRule"/>
</dbReference>
<evidence type="ECO:0000256" key="12">
    <source>
        <dbReference type="ARBA" id="ARBA00029757"/>
    </source>
</evidence>
<evidence type="ECO:0000313" key="15">
    <source>
        <dbReference type="Proteomes" id="UP000245125"/>
    </source>
</evidence>
<dbReference type="UniPathway" id="UPA00359">
    <property type="reaction ID" value="UER00482"/>
</dbReference>
<comment type="catalytic activity">
    <reaction evidence="13">
        <text>a lipid A disaccharide + ATP = a lipid IVA + ADP + H(+)</text>
        <dbReference type="Rhea" id="RHEA:67840"/>
        <dbReference type="ChEBI" id="CHEBI:15378"/>
        <dbReference type="ChEBI" id="CHEBI:30616"/>
        <dbReference type="ChEBI" id="CHEBI:176343"/>
        <dbReference type="ChEBI" id="CHEBI:176425"/>
        <dbReference type="ChEBI" id="CHEBI:456216"/>
        <dbReference type="EC" id="2.7.1.130"/>
    </reaction>
</comment>
<keyword evidence="15" id="KW-1185">Reference proteome</keyword>
<evidence type="ECO:0000256" key="13">
    <source>
        <dbReference type="HAMAP-Rule" id="MF_00409"/>
    </source>
</evidence>
<dbReference type="PANTHER" id="PTHR42724:SF1">
    <property type="entry name" value="TETRAACYLDISACCHARIDE 4'-KINASE, MITOCHONDRIAL-RELATED"/>
    <property type="match status" value="1"/>
</dbReference>
<feature type="binding site" evidence="13">
    <location>
        <begin position="37"/>
        <end position="44"/>
    </location>
    <ligand>
        <name>ATP</name>
        <dbReference type="ChEBI" id="CHEBI:30616"/>
    </ligand>
</feature>
<dbReference type="HAMAP" id="MF_00409">
    <property type="entry name" value="LpxK"/>
    <property type="match status" value="1"/>
</dbReference>
<dbReference type="OrthoDB" id="9766423at2"/>
<dbReference type="GO" id="GO:0009245">
    <property type="term" value="P:lipid A biosynthetic process"/>
    <property type="evidence" value="ECO:0007669"/>
    <property type="project" value="UniProtKB-UniRule"/>
</dbReference>
<dbReference type="Proteomes" id="UP000245125">
    <property type="component" value="Unassembled WGS sequence"/>
</dbReference>
<keyword evidence="11 13" id="KW-0443">Lipid metabolism</keyword>
<evidence type="ECO:0000256" key="1">
    <source>
        <dbReference type="ARBA" id="ARBA00002274"/>
    </source>
</evidence>
<sequence>MHLLESLYYLGFSARQYYSLMRQKRLPCRVISIGNITVGGTGKTPATIAVAEEAQRRGLKPVILTRGYKGRAKGPCFVTKGEAPLLSVRDAGDEPVLMSERLKGVPIIKGSSRFEAGMFALRKLQIREAEFKSYVFILDDGFQHRGLYRDRDIVLIDYQNPFADNLLLPLGRLREPVKSLRRTDVIVMTRAGGNISRDDGANNEVLKVIRHYSPQSALFFANHTPVSCVLRSGEGKPAGWLTGKKVFGFCAIASPDAFRRTLAELGASVCGFRAFNDHYQYIRQDISALIEAAEQFGAEWIVTTEKDIIKAGSLDLPDNVAVVRIIFEAEEGFFDKVFS</sequence>
<dbReference type="InterPro" id="IPR003758">
    <property type="entry name" value="LpxK"/>
</dbReference>
<comment type="pathway">
    <text evidence="2 13">Glycolipid biosynthesis; lipid IV(A) biosynthesis; lipid IV(A) from (3R)-3-hydroxytetradecanoyl-[acyl-carrier-protein] and UDP-N-acetyl-alpha-D-glucosamine: step 6/6.</text>
</comment>
<keyword evidence="9 13" id="KW-0418">Kinase</keyword>
<dbReference type="EC" id="2.7.1.130" evidence="3 13"/>
<dbReference type="EMBL" id="OUUY01000088">
    <property type="protein sequence ID" value="SPQ01065.1"/>
    <property type="molecule type" value="Genomic_DNA"/>
</dbReference>
<reference evidence="15" key="1">
    <citation type="submission" date="2018-03" db="EMBL/GenBank/DDBJ databases">
        <authorList>
            <person name="Zecchin S."/>
        </authorList>
    </citation>
    <scope>NUCLEOTIDE SEQUENCE [LARGE SCALE GENOMIC DNA]</scope>
</reference>
<organism evidence="14 15">
    <name type="scientific">Candidatus Sulfobium mesophilum</name>
    <dbReference type="NCBI Taxonomy" id="2016548"/>
    <lineage>
        <taxon>Bacteria</taxon>
        <taxon>Pseudomonadati</taxon>
        <taxon>Nitrospirota</taxon>
        <taxon>Nitrospiria</taxon>
        <taxon>Nitrospirales</taxon>
        <taxon>Nitrospiraceae</taxon>
        <taxon>Candidatus Sulfobium</taxon>
    </lineage>
</organism>
<evidence type="ECO:0000256" key="10">
    <source>
        <dbReference type="ARBA" id="ARBA00022840"/>
    </source>
</evidence>
<dbReference type="GO" id="GO:0005886">
    <property type="term" value="C:plasma membrane"/>
    <property type="evidence" value="ECO:0007669"/>
    <property type="project" value="TreeGrafter"/>
</dbReference>
<keyword evidence="8 13" id="KW-0547">Nucleotide-binding</keyword>
<comment type="similarity">
    <text evidence="13">Belongs to the LpxK family.</text>
</comment>
<evidence type="ECO:0000256" key="2">
    <source>
        <dbReference type="ARBA" id="ARBA00004870"/>
    </source>
</evidence>
<evidence type="ECO:0000256" key="5">
    <source>
        <dbReference type="ARBA" id="ARBA00022516"/>
    </source>
</evidence>
<evidence type="ECO:0000256" key="3">
    <source>
        <dbReference type="ARBA" id="ARBA00012071"/>
    </source>
</evidence>
<name>A0A2U3QI72_9BACT</name>
<evidence type="ECO:0000313" key="14">
    <source>
        <dbReference type="EMBL" id="SPQ01065.1"/>
    </source>
</evidence>
<evidence type="ECO:0000256" key="8">
    <source>
        <dbReference type="ARBA" id="ARBA00022741"/>
    </source>
</evidence>
<evidence type="ECO:0000256" key="9">
    <source>
        <dbReference type="ARBA" id="ARBA00022777"/>
    </source>
</evidence>
<proteinExistence type="inferred from homology"/>
<keyword evidence="7 13" id="KW-0808">Transferase</keyword>
<dbReference type="PANTHER" id="PTHR42724">
    <property type="entry name" value="TETRAACYLDISACCHARIDE 4'-KINASE"/>
    <property type="match status" value="1"/>
</dbReference>
<accession>A0A2U3QI72</accession>
<evidence type="ECO:0000256" key="6">
    <source>
        <dbReference type="ARBA" id="ARBA00022556"/>
    </source>
</evidence>
<evidence type="ECO:0000256" key="4">
    <source>
        <dbReference type="ARBA" id="ARBA00016436"/>
    </source>
</evidence>
<dbReference type="AlphaFoldDB" id="A0A2U3QI72"/>
<dbReference type="GO" id="GO:0009244">
    <property type="term" value="P:lipopolysaccharide core region biosynthetic process"/>
    <property type="evidence" value="ECO:0007669"/>
    <property type="project" value="TreeGrafter"/>
</dbReference>
<comment type="function">
    <text evidence="1 13">Transfers the gamma-phosphate of ATP to the 4'-position of a tetraacyldisaccharide 1-phosphate intermediate (termed DS-1-P) to form tetraacyldisaccharide 1,4'-bis-phosphate (lipid IVA).</text>
</comment>
<dbReference type="GO" id="GO:0009029">
    <property type="term" value="F:lipid-A 4'-kinase activity"/>
    <property type="evidence" value="ECO:0007669"/>
    <property type="project" value="UniProtKB-UniRule"/>
</dbReference>